<feature type="signal peptide" evidence="1">
    <location>
        <begin position="1"/>
        <end position="21"/>
    </location>
</feature>
<name>A0ABW4IH35_9SPHI</name>
<keyword evidence="1" id="KW-0732">Signal</keyword>
<sequence>MRRFFLVTTFLLTLFFSQGKAQDYTYGLGLRFGGYENGISGKYYINEDTAYEGILGFRPGVVVLTGFYQKYAPAFEVQDLRWFFGLGAHIGGISDRQYKRFTGNDDKIYNNGLLLGADAMIGLEWLIPAAPITLGVDLHPRLELAKGPFLDLEPAISIRYVF</sequence>
<comment type="caution">
    <text evidence="2">The sequence shown here is derived from an EMBL/GenBank/DDBJ whole genome shotgun (WGS) entry which is preliminary data.</text>
</comment>
<evidence type="ECO:0008006" key="4">
    <source>
        <dbReference type="Google" id="ProtNLM"/>
    </source>
</evidence>
<organism evidence="2 3">
    <name type="scientific">Pseudopedobacter beijingensis</name>
    <dbReference type="NCBI Taxonomy" id="1207056"/>
    <lineage>
        <taxon>Bacteria</taxon>
        <taxon>Pseudomonadati</taxon>
        <taxon>Bacteroidota</taxon>
        <taxon>Sphingobacteriia</taxon>
        <taxon>Sphingobacteriales</taxon>
        <taxon>Sphingobacteriaceae</taxon>
        <taxon>Pseudopedobacter</taxon>
    </lineage>
</organism>
<dbReference type="RefSeq" id="WP_379663683.1">
    <property type="nucleotide sequence ID" value="NZ_JBHUDG010000045.1"/>
</dbReference>
<gene>
    <name evidence="2" type="ORF">ACFSAH_15665</name>
</gene>
<evidence type="ECO:0000313" key="2">
    <source>
        <dbReference type="EMBL" id="MFD1631314.1"/>
    </source>
</evidence>
<feature type="chain" id="PRO_5047383738" description="Outer membrane protein beta-barrel domain-containing protein" evidence="1">
    <location>
        <begin position="22"/>
        <end position="162"/>
    </location>
</feature>
<dbReference type="Proteomes" id="UP001597118">
    <property type="component" value="Unassembled WGS sequence"/>
</dbReference>
<reference evidence="3" key="1">
    <citation type="journal article" date="2019" name="Int. J. Syst. Evol. Microbiol.">
        <title>The Global Catalogue of Microorganisms (GCM) 10K type strain sequencing project: providing services to taxonomists for standard genome sequencing and annotation.</title>
        <authorList>
            <consortium name="The Broad Institute Genomics Platform"/>
            <consortium name="The Broad Institute Genome Sequencing Center for Infectious Disease"/>
            <person name="Wu L."/>
            <person name="Ma J."/>
        </authorList>
    </citation>
    <scope>NUCLEOTIDE SEQUENCE [LARGE SCALE GENOMIC DNA]</scope>
    <source>
        <strain evidence="3">CCUG 53762</strain>
    </source>
</reference>
<evidence type="ECO:0000313" key="3">
    <source>
        <dbReference type="Proteomes" id="UP001597118"/>
    </source>
</evidence>
<dbReference type="EMBL" id="JBHUDG010000045">
    <property type="protein sequence ID" value="MFD1631314.1"/>
    <property type="molecule type" value="Genomic_DNA"/>
</dbReference>
<proteinExistence type="predicted"/>
<evidence type="ECO:0000256" key="1">
    <source>
        <dbReference type="SAM" id="SignalP"/>
    </source>
</evidence>
<keyword evidence="3" id="KW-1185">Reference proteome</keyword>
<protein>
    <recommendedName>
        <fullName evidence="4">Outer membrane protein beta-barrel domain-containing protein</fullName>
    </recommendedName>
</protein>
<accession>A0ABW4IH35</accession>